<evidence type="ECO:0000313" key="2">
    <source>
        <dbReference type="Proteomes" id="UP001604002"/>
    </source>
</evidence>
<evidence type="ECO:0000313" key="1">
    <source>
        <dbReference type="EMBL" id="MFG1370679.1"/>
    </source>
</evidence>
<accession>A0ABW6ZPN4</accession>
<dbReference type="EMBL" id="JBAFVH010000001">
    <property type="protein sequence ID" value="MFG1370679.1"/>
    <property type="molecule type" value="Genomic_DNA"/>
</dbReference>
<gene>
    <name evidence="1" type="ORF">V5F32_00720</name>
</gene>
<proteinExistence type="predicted"/>
<comment type="caution">
    <text evidence="1">The sequence shown here is derived from an EMBL/GenBank/DDBJ whole genome shotgun (WGS) entry which is preliminary data.</text>
</comment>
<keyword evidence="2" id="KW-1185">Reference proteome</keyword>
<dbReference type="RefSeq" id="WP_393990767.1">
    <property type="nucleotide sequence ID" value="NZ_JBAFVH010000001.1"/>
</dbReference>
<organism evidence="1 2">
    <name type="scientific">Xanthobacter oligotrophicus</name>
    <dbReference type="NCBI Taxonomy" id="2607286"/>
    <lineage>
        <taxon>Bacteria</taxon>
        <taxon>Pseudomonadati</taxon>
        <taxon>Pseudomonadota</taxon>
        <taxon>Alphaproteobacteria</taxon>
        <taxon>Hyphomicrobiales</taxon>
        <taxon>Xanthobacteraceae</taxon>
        <taxon>Xanthobacter</taxon>
    </lineage>
</organism>
<evidence type="ECO:0008006" key="3">
    <source>
        <dbReference type="Google" id="ProtNLM"/>
    </source>
</evidence>
<name>A0ABW6ZPN4_9HYPH</name>
<protein>
    <recommendedName>
        <fullName evidence="3">Argininosuccinate lyase</fullName>
    </recommendedName>
</protein>
<dbReference type="Proteomes" id="UP001604002">
    <property type="component" value="Unassembled WGS sequence"/>
</dbReference>
<sequence length="48" mass="4646">MRGVILLALALVGCATNGNGLIGAGGGASSGSITIIEPGRAPRTVIIR</sequence>
<reference evidence="1 2" key="1">
    <citation type="submission" date="2024-02" db="EMBL/GenBank/DDBJ databases">
        <title>Expansion and revision of Xanthobacter and proposal of Roseixanthobacter gen. nov.</title>
        <authorList>
            <person name="Soltysiak M.P.M."/>
            <person name="Jalihal A."/>
            <person name="Ory A."/>
            <person name="Chrisophersen C."/>
            <person name="Lee A.D."/>
            <person name="Boulton J."/>
            <person name="Springer M."/>
        </authorList>
    </citation>
    <scope>NUCLEOTIDE SEQUENCE [LARGE SCALE GENOMIC DNA]</scope>
    <source>
        <strain evidence="1 2">23A</strain>
    </source>
</reference>